<dbReference type="InterPro" id="IPR006680">
    <property type="entry name" value="Amidohydro-rel"/>
</dbReference>
<keyword evidence="3 6" id="KW-0378">Hydrolase</keyword>
<protein>
    <submittedName>
        <fullName evidence="6">Guanine deaminase</fullName>
        <ecNumber evidence="6">3.5.4.3</ecNumber>
    </submittedName>
</protein>
<evidence type="ECO:0000256" key="3">
    <source>
        <dbReference type="ARBA" id="ARBA00022801"/>
    </source>
</evidence>
<dbReference type="EC" id="3.5.4.3" evidence="6"/>
<dbReference type="PANTHER" id="PTHR11271:SF6">
    <property type="entry name" value="GUANINE DEAMINASE"/>
    <property type="match status" value="1"/>
</dbReference>
<dbReference type="Proteomes" id="UP000198406">
    <property type="component" value="Unassembled WGS sequence"/>
</dbReference>
<dbReference type="InterPro" id="IPR032466">
    <property type="entry name" value="Metal_Hydrolase"/>
</dbReference>
<name>A0A1Z5JY62_FISSO</name>
<reference evidence="6 7" key="1">
    <citation type="journal article" date="2015" name="Plant Cell">
        <title>Oil accumulation by the oleaginous diatom Fistulifera solaris as revealed by the genome and transcriptome.</title>
        <authorList>
            <person name="Tanaka T."/>
            <person name="Maeda Y."/>
            <person name="Veluchamy A."/>
            <person name="Tanaka M."/>
            <person name="Abida H."/>
            <person name="Marechal E."/>
            <person name="Bowler C."/>
            <person name="Muto M."/>
            <person name="Sunaga Y."/>
            <person name="Tanaka M."/>
            <person name="Yoshino T."/>
            <person name="Taniguchi T."/>
            <person name="Fukuda Y."/>
            <person name="Nemoto M."/>
            <person name="Matsumoto M."/>
            <person name="Wong P.S."/>
            <person name="Aburatani S."/>
            <person name="Fujibuchi W."/>
        </authorList>
    </citation>
    <scope>NUCLEOTIDE SEQUENCE [LARGE SCALE GENOMIC DNA]</scope>
    <source>
        <strain evidence="6 7">JPCC DA0580</strain>
    </source>
</reference>
<keyword evidence="4" id="KW-0862">Zinc</keyword>
<keyword evidence="7" id="KW-1185">Reference proteome</keyword>
<dbReference type="GO" id="GO:0008892">
    <property type="term" value="F:guanine deaminase activity"/>
    <property type="evidence" value="ECO:0007669"/>
    <property type="project" value="UniProtKB-EC"/>
</dbReference>
<evidence type="ECO:0000259" key="5">
    <source>
        <dbReference type="Pfam" id="PF01979"/>
    </source>
</evidence>
<sequence>MSTNQEHKHPAKEADNCKIVRAIAGNFVHCTRHPFTDEDDESPIAVREDVVFLTPFLQLHVNHLLAVCEEGKIRYFGPLVAFEWLETVEMVRLPSDAFCCPGFIDLHHHAPQYAYAGTATDRPLTGPGGWLEEYAFPAERSLRDNLEHTKHLFQTVVQTTLQRGTTSVVYFGTLDVVPCQQLVDAALQYGQRAWVGKVCMDRNAPTDYCQSTQQNLEETKQLVQYIYKKAGRRGDNSRLPLVFPLITPRFIPTCTPELLSALGEYARSEDLHITTHISESIDEVQWSQALEGGTEDAVVLKKHGLLTRQSILAHGVWLSDPAAQLLRETQSAIAHCPLSNFFFANQSLPCRKLLEQGNLVGLGTDIAGGYDPSMLSACRCAVIASRALEHQQQSLTQQKCQQNNLSSPLLDYRHAFYMATLGGAYALNLQDHLGNFEIGKEFDAVVLTVQSNIFVCPQRDTMADIFQKLCNLADDRNVSHVFVAGKQVIGSS</sequence>
<accession>A0A1Z5JY62</accession>
<keyword evidence="2" id="KW-0479">Metal-binding</keyword>
<dbReference type="InterPro" id="IPR051607">
    <property type="entry name" value="Metallo-dep_hydrolases"/>
</dbReference>
<organism evidence="6 7">
    <name type="scientific">Fistulifera solaris</name>
    <name type="common">Oleaginous diatom</name>
    <dbReference type="NCBI Taxonomy" id="1519565"/>
    <lineage>
        <taxon>Eukaryota</taxon>
        <taxon>Sar</taxon>
        <taxon>Stramenopiles</taxon>
        <taxon>Ochrophyta</taxon>
        <taxon>Bacillariophyta</taxon>
        <taxon>Bacillariophyceae</taxon>
        <taxon>Bacillariophycidae</taxon>
        <taxon>Naviculales</taxon>
        <taxon>Naviculaceae</taxon>
        <taxon>Fistulifera</taxon>
    </lineage>
</organism>
<comment type="cofactor">
    <cofactor evidence="1">
        <name>Zn(2+)</name>
        <dbReference type="ChEBI" id="CHEBI:29105"/>
    </cofactor>
</comment>
<evidence type="ECO:0000256" key="4">
    <source>
        <dbReference type="ARBA" id="ARBA00022833"/>
    </source>
</evidence>
<dbReference type="InParanoid" id="A0A1Z5JY62"/>
<dbReference type="GO" id="GO:0046098">
    <property type="term" value="P:guanine metabolic process"/>
    <property type="evidence" value="ECO:0007669"/>
    <property type="project" value="TreeGrafter"/>
</dbReference>
<dbReference type="Gene3D" id="2.30.40.10">
    <property type="entry name" value="Urease, subunit C, domain 1"/>
    <property type="match status" value="1"/>
</dbReference>
<comment type="caution">
    <text evidence="6">The sequence shown here is derived from an EMBL/GenBank/DDBJ whole genome shotgun (WGS) entry which is preliminary data.</text>
</comment>
<proteinExistence type="predicted"/>
<dbReference type="SUPFAM" id="SSF51556">
    <property type="entry name" value="Metallo-dependent hydrolases"/>
    <property type="match status" value="1"/>
</dbReference>
<gene>
    <name evidence="6" type="ORF">FisN_26Hh113</name>
</gene>
<dbReference type="OrthoDB" id="194468at2759"/>
<evidence type="ECO:0000313" key="7">
    <source>
        <dbReference type="Proteomes" id="UP000198406"/>
    </source>
</evidence>
<evidence type="ECO:0000313" key="6">
    <source>
        <dbReference type="EMBL" id="GAX18812.1"/>
    </source>
</evidence>
<dbReference type="Pfam" id="PF01979">
    <property type="entry name" value="Amidohydro_1"/>
    <property type="match status" value="1"/>
</dbReference>
<dbReference type="Gene3D" id="3.20.20.140">
    <property type="entry name" value="Metal-dependent hydrolases"/>
    <property type="match status" value="1"/>
</dbReference>
<evidence type="ECO:0000256" key="2">
    <source>
        <dbReference type="ARBA" id="ARBA00022723"/>
    </source>
</evidence>
<evidence type="ECO:0000256" key="1">
    <source>
        <dbReference type="ARBA" id="ARBA00001947"/>
    </source>
</evidence>
<dbReference type="EMBL" id="BDSP01000132">
    <property type="protein sequence ID" value="GAX18812.1"/>
    <property type="molecule type" value="Genomic_DNA"/>
</dbReference>
<dbReference type="GO" id="GO:0008270">
    <property type="term" value="F:zinc ion binding"/>
    <property type="evidence" value="ECO:0007669"/>
    <property type="project" value="TreeGrafter"/>
</dbReference>
<feature type="domain" description="Amidohydrolase-related" evidence="5">
    <location>
        <begin position="100"/>
        <end position="488"/>
    </location>
</feature>
<dbReference type="PANTHER" id="PTHR11271">
    <property type="entry name" value="GUANINE DEAMINASE"/>
    <property type="match status" value="1"/>
</dbReference>
<dbReference type="AlphaFoldDB" id="A0A1Z5JY62"/>
<dbReference type="InterPro" id="IPR011059">
    <property type="entry name" value="Metal-dep_hydrolase_composite"/>
</dbReference>
<dbReference type="GO" id="GO:0005829">
    <property type="term" value="C:cytosol"/>
    <property type="evidence" value="ECO:0007669"/>
    <property type="project" value="TreeGrafter"/>
</dbReference>